<evidence type="ECO:0000313" key="2">
    <source>
        <dbReference type="Proteomes" id="UP000005713"/>
    </source>
</evidence>
<comment type="caution">
    <text evidence="1">The sequence shown here is derived from an EMBL/GenBank/DDBJ whole genome shotgun (WGS) entry which is preliminary data.</text>
</comment>
<dbReference type="eggNOG" id="COG0406">
    <property type="taxonomic scope" value="Bacteria"/>
</dbReference>
<accession>A3K461</accession>
<dbReference type="InterPro" id="IPR013078">
    <property type="entry name" value="His_Pase_superF_clade-1"/>
</dbReference>
<evidence type="ECO:0000313" key="1">
    <source>
        <dbReference type="EMBL" id="EBA08325.1"/>
    </source>
</evidence>
<sequence length="205" mass="21554">MESGNPGDCQGMGEERPELVLIRHAPVAEPGVLNGRRDVAARLSPDAIHALRQGAGRVAKVVVSPALRCRQTAKALWPDAEPTEDARLWEQDFGDFEGRALQHLPDLGEISPDALAAHRWPGGESFADVCSRAAPALQDAAGMARDHGAPVAVVAHAGVIRAALALVTGHVPGALAFEIAPLSVTRLGVWRGAPVSVRSVNRVFA</sequence>
<dbReference type="PANTHER" id="PTHR48100">
    <property type="entry name" value="BROAD-SPECIFICITY PHOSPHATASE YOR283W-RELATED"/>
    <property type="match status" value="1"/>
</dbReference>
<gene>
    <name evidence="1" type="ORF">SSE37_12294</name>
</gene>
<dbReference type="EMBL" id="AAYA01000006">
    <property type="protein sequence ID" value="EBA08325.1"/>
    <property type="molecule type" value="Genomic_DNA"/>
</dbReference>
<dbReference type="SUPFAM" id="SSF53254">
    <property type="entry name" value="Phosphoglycerate mutase-like"/>
    <property type="match status" value="1"/>
</dbReference>
<keyword evidence="2" id="KW-1185">Reference proteome</keyword>
<name>A3K461_SAGS3</name>
<protein>
    <submittedName>
        <fullName evidence="1">Fructose-2,6-bisphosphatase</fullName>
    </submittedName>
</protein>
<dbReference type="CDD" id="cd07067">
    <property type="entry name" value="HP_PGM_like"/>
    <property type="match status" value="1"/>
</dbReference>
<dbReference type="RefSeq" id="WP_005859330.1">
    <property type="nucleotide sequence ID" value="NZ_AAYA01000006.1"/>
</dbReference>
<dbReference type="GO" id="GO:0016791">
    <property type="term" value="F:phosphatase activity"/>
    <property type="evidence" value="ECO:0007669"/>
    <property type="project" value="TreeGrafter"/>
</dbReference>
<dbReference type="AlphaFoldDB" id="A3K461"/>
<dbReference type="InterPro" id="IPR029033">
    <property type="entry name" value="His_PPase_superfam"/>
</dbReference>
<dbReference type="GO" id="GO:0005737">
    <property type="term" value="C:cytoplasm"/>
    <property type="evidence" value="ECO:0007669"/>
    <property type="project" value="TreeGrafter"/>
</dbReference>
<dbReference type="Pfam" id="PF00300">
    <property type="entry name" value="His_Phos_1"/>
    <property type="match status" value="1"/>
</dbReference>
<dbReference type="PANTHER" id="PTHR48100:SF1">
    <property type="entry name" value="HISTIDINE PHOSPHATASE FAMILY PROTEIN-RELATED"/>
    <property type="match status" value="1"/>
</dbReference>
<reference evidence="1 2" key="1">
    <citation type="submission" date="2006-06" db="EMBL/GenBank/DDBJ databases">
        <authorList>
            <person name="Moran M.A."/>
            <person name="Ferriera S."/>
            <person name="Johnson J."/>
            <person name="Kravitz S."/>
            <person name="Beeson K."/>
            <person name="Sutton G."/>
            <person name="Rogers Y.-H."/>
            <person name="Friedman R."/>
            <person name="Frazier M."/>
            <person name="Venter J.C."/>
        </authorList>
    </citation>
    <scope>NUCLEOTIDE SEQUENCE [LARGE SCALE GENOMIC DNA]</scope>
    <source>
        <strain evidence="1 2">E-37</strain>
    </source>
</reference>
<dbReference type="Gene3D" id="3.40.50.1240">
    <property type="entry name" value="Phosphoglycerate mutase-like"/>
    <property type="match status" value="1"/>
</dbReference>
<proteinExistence type="predicted"/>
<dbReference type="InterPro" id="IPR050275">
    <property type="entry name" value="PGM_Phosphatase"/>
</dbReference>
<dbReference type="Proteomes" id="UP000005713">
    <property type="component" value="Unassembled WGS sequence"/>
</dbReference>
<dbReference type="SMART" id="SM00855">
    <property type="entry name" value="PGAM"/>
    <property type="match status" value="1"/>
</dbReference>
<organism evidence="1 2">
    <name type="scientific">Sagittula stellata (strain ATCC 700073 / DSM 11524 / E-37)</name>
    <dbReference type="NCBI Taxonomy" id="388399"/>
    <lineage>
        <taxon>Bacteria</taxon>
        <taxon>Pseudomonadati</taxon>
        <taxon>Pseudomonadota</taxon>
        <taxon>Alphaproteobacteria</taxon>
        <taxon>Rhodobacterales</taxon>
        <taxon>Roseobacteraceae</taxon>
        <taxon>Sagittula</taxon>
    </lineage>
</organism>